<dbReference type="EMBL" id="PP179332">
    <property type="protein sequence ID" value="XAI71181.1"/>
    <property type="molecule type" value="Genomic_DNA"/>
</dbReference>
<sequence>MLTPSHVALRDKVGKKLQAQTHIQDEIERASPEARELLAKVAKHTPGECYLERDLGLADYDYVKRLNPIYRWLEIMGYKVEHSHSSNFYNERMFIKIDKDWVNDMITYNALAPL</sequence>
<protein>
    <submittedName>
        <fullName evidence="1">Uncharacterized protein</fullName>
    </submittedName>
</protein>
<reference evidence="1" key="1">
    <citation type="journal article" date="2024" name="J. Gen. Virol.">
        <title>Novel phages of Pseudomonas syringae unveil numerous potential auxiliary metabolic genes.</title>
        <authorList>
            <person name="Feltin C."/>
            <person name="Garneau J.R."/>
            <person name="Morris C.E."/>
            <person name="Berard A."/>
            <person name="Torres-Barcelo C."/>
        </authorList>
    </citation>
    <scope>NUCLEOTIDE SEQUENCE</scope>
</reference>
<evidence type="ECO:0000313" key="1">
    <source>
        <dbReference type="EMBL" id="XAI71181.1"/>
    </source>
</evidence>
<accession>A0AAU6W3D5</accession>
<name>A0AAU6W3D5_9VIRU</name>
<gene>
    <name evidence="1" type="ORF">Cygsa01_00135</name>
</gene>
<organism evidence="1">
    <name type="scientific">Pseudomonas phage Cygsa01</name>
    <dbReference type="NCBI Taxonomy" id="3138529"/>
    <lineage>
        <taxon>Viruses</taxon>
    </lineage>
</organism>
<proteinExistence type="predicted"/>